<name>A0A084AFR7_STACB</name>
<dbReference type="AlphaFoldDB" id="A0A084AFR7"/>
<dbReference type="GO" id="GO:0004553">
    <property type="term" value="F:hydrolase activity, hydrolyzing O-glycosyl compounds"/>
    <property type="evidence" value="ECO:0007669"/>
    <property type="project" value="InterPro"/>
</dbReference>
<dbReference type="SUPFAM" id="SSF75005">
    <property type="entry name" value="Arabinanase/levansucrase/invertase"/>
    <property type="match status" value="1"/>
</dbReference>
<gene>
    <name evidence="7" type="ORF">S7711_03440</name>
</gene>
<evidence type="ECO:0000256" key="5">
    <source>
        <dbReference type="RuleBase" id="RU361187"/>
    </source>
</evidence>
<dbReference type="PANTHER" id="PTHR43817">
    <property type="entry name" value="GLYCOSYL HYDROLASE"/>
    <property type="match status" value="1"/>
</dbReference>
<sequence length="326" mass="35600">MKLFNYLIASLTLNLFSFAAAYTNPIRNPGGADPFITKSGDGYYYLLTTEWDSVRISRATTIEGLKTASTKVIYQSSATNRCCNVWAPEIQWLGDRWYLYFTAGGSANLDNQRLHVARGGVSAWDDAYTYVGTMSNQWSIDGSVMRFNAPWGNHFVYSCFNGQQYQSICIQKLADNNVALTGPVSIISTPTASWERQQHPVNEGPAALYMGGRSYLAFSASYCWSTAYCLGLLTWNGGNPVQASSWAKSGGCVFSSANGHYGTGHNSFFQGTADGQWYNVFHATANANGACDDNRYTMVQPVTANSNGSPNFGIPAPFSHSFAEPS</sequence>
<feature type="signal peptide" evidence="6">
    <location>
        <begin position="1"/>
        <end position="21"/>
    </location>
</feature>
<dbReference type="Gene3D" id="2.115.10.20">
    <property type="entry name" value="Glycosyl hydrolase domain, family 43"/>
    <property type="match status" value="1"/>
</dbReference>
<evidence type="ECO:0000256" key="1">
    <source>
        <dbReference type="ARBA" id="ARBA00009865"/>
    </source>
</evidence>
<evidence type="ECO:0000256" key="6">
    <source>
        <dbReference type="SAM" id="SignalP"/>
    </source>
</evidence>
<evidence type="ECO:0000256" key="3">
    <source>
        <dbReference type="ARBA" id="ARBA00022801"/>
    </source>
</evidence>
<accession>A0A084AFR7</accession>
<protein>
    <submittedName>
        <fullName evidence="7">Uncharacterized protein</fullName>
    </submittedName>
</protein>
<feature type="chain" id="PRO_5001770834" evidence="6">
    <location>
        <begin position="22"/>
        <end position="326"/>
    </location>
</feature>
<proteinExistence type="inferred from homology"/>
<dbReference type="GO" id="GO:0005975">
    <property type="term" value="P:carbohydrate metabolic process"/>
    <property type="evidence" value="ECO:0007669"/>
    <property type="project" value="InterPro"/>
</dbReference>
<dbReference type="InterPro" id="IPR006710">
    <property type="entry name" value="Glyco_hydro_43"/>
</dbReference>
<reference evidence="7 8" key="1">
    <citation type="journal article" date="2014" name="BMC Genomics">
        <title>Comparative genome sequencing reveals chemotype-specific gene clusters in the toxigenic black mold Stachybotrys.</title>
        <authorList>
            <person name="Semeiks J."/>
            <person name="Borek D."/>
            <person name="Otwinowski Z."/>
            <person name="Grishin N.V."/>
        </authorList>
    </citation>
    <scope>NUCLEOTIDE SEQUENCE [LARGE SCALE GENOMIC DNA]</scope>
    <source>
        <strain evidence="8">CBS 109288 / IBT 7711</strain>
    </source>
</reference>
<dbReference type="HOGENOM" id="CLU_009397_2_0_1"/>
<dbReference type="EMBL" id="KL648750">
    <property type="protein sequence ID" value="KEY64146.1"/>
    <property type="molecule type" value="Genomic_DNA"/>
</dbReference>
<evidence type="ECO:0000256" key="2">
    <source>
        <dbReference type="ARBA" id="ARBA00022729"/>
    </source>
</evidence>
<keyword evidence="8" id="KW-1185">Reference proteome</keyword>
<keyword evidence="4 5" id="KW-0326">Glycosidase</keyword>
<keyword evidence="3 5" id="KW-0378">Hydrolase</keyword>
<dbReference type="OrthoDB" id="272289at2759"/>
<dbReference type="PANTHER" id="PTHR43817:SF1">
    <property type="entry name" value="HYDROLASE, FAMILY 43, PUTATIVE (AFU_ORTHOLOGUE AFUA_3G01660)-RELATED"/>
    <property type="match status" value="1"/>
</dbReference>
<dbReference type="Proteomes" id="UP000028045">
    <property type="component" value="Unassembled WGS sequence"/>
</dbReference>
<evidence type="ECO:0000313" key="8">
    <source>
        <dbReference type="Proteomes" id="UP000028045"/>
    </source>
</evidence>
<dbReference type="CDD" id="cd18820">
    <property type="entry name" value="GH43_LbAraf43-like"/>
    <property type="match status" value="1"/>
</dbReference>
<dbReference type="Pfam" id="PF04616">
    <property type="entry name" value="Glyco_hydro_43"/>
    <property type="match status" value="1"/>
</dbReference>
<evidence type="ECO:0000313" key="7">
    <source>
        <dbReference type="EMBL" id="KEY64146.1"/>
    </source>
</evidence>
<organism evidence="7 8">
    <name type="scientific">Stachybotrys chartarum (strain CBS 109288 / IBT 7711)</name>
    <name type="common">Toxic black mold</name>
    <name type="synonym">Stilbospora chartarum</name>
    <dbReference type="NCBI Taxonomy" id="1280523"/>
    <lineage>
        <taxon>Eukaryota</taxon>
        <taxon>Fungi</taxon>
        <taxon>Dikarya</taxon>
        <taxon>Ascomycota</taxon>
        <taxon>Pezizomycotina</taxon>
        <taxon>Sordariomycetes</taxon>
        <taxon>Hypocreomycetidae</taxon>
        <taxon>Hypocreales</taxon>
        <taxon>Stachybotryaceae</taxon>
        <taxon>Stachybotrys</taxon>
    </lineage>
</organism>
<evidence type="ECO:0000256" key="4">
    <source>
        <dbReference type="ARBA" id="ARBA00023295"/>
    </source>
</evidence>
<dbReference type="InterPro" id="IPR023296">
    <property type="entry name" value="Glyco_hydro_beta-prop_sf"/>
</dbReference>
<keyword evidence="2 6" id="KW-0732">Signal</keyword>
<comment type="similarity">
    <text evidence="1 5">Belongs to the glycosyl hydrolase 43 family.</text>
</comment>